<dbReference type="AlphaFoldDB" id="A0A2T4B5X0"/>
<dbReference type="RefSeq" id="XP_024748044.1">
    <property type="nucleotide sequence ID" value="XM_024896053.1"/>
</dbReference>
<evidence type="ECO:0000313" key="2">
    <source>
        <dbReference type="EMBL" id="PTB64724.1"/>
    </source>
</evidence>
<feature type="compositionally biased region" description="Polar residues" evidence="1">
    <location>
        <begin position="76"/>
        <end position="88"/>
    </location>
</feature>
<feature type="compositionally biased region" description="Basic and acidic residues" evidence="1">
    <location>
        <begin position="1"/>
        <end position="12"/>
    </location>
</feature>
<evidence type="ECO:0000256" key="1">
    <source>
        <dbReference type="SAM" id="MobiDB-lite"/>
    </source>
</evidence>
<proteinExistence type="predicted"/>
<feature type="compositionally biased region" description="Low complexity" evidence="1">
    <location>
        <begin position="1073"/>
        <end position="1084"/>
    </location>
</feature>
<accession>A0A2T4B5X0</accession>
<feature type="compositionally biased region" description="Polar residues" evidence="1">
    <location>
        <begin position="1114"/>
        <end position="1126"/>
    </location>
</feature>
<feature type="compositionally biased region" description="Polar residues" evidence="1">
    <location>
        <begin position="1134"/>
        <end position="1147"/>
    </location>
</feature>
<feature type="region of interest" description="Disordered" evidence="1">
    <location>
        <begin position="144"/>
        <end position="178"/>
    </location>
</feature>
<dbReference type="Proteomes" id="UP000241546">
    <property type="component" value="Unassembled WGS sequence"/>
</dbReference>
<evidence type="ECO:0008006" key="4">
    <source>
        <dbReference type="Google" id="ProtNLM"/>
    </source>
</evidence>
<reference evidence="3" key="1">
    <citation type="submission" date="2016-07" db="EMBL/GenBank/DDBJ databases">
        <title>Multiple horizontal gene transfer events from other fungi enriched the ability of initially mycotrophic Trichoderma (Ascomycota) to feed on dead plant biomass.</title>
        <authorList>
            <consortium name="DOE Joint Genome Institute"/>
            <person name="Atanasova L."/>
            <person name="Chenthamara K."/>
            <person name="Zhang J."/>
            <person name="Grujic M."/>
            <person name="Henrissat B."/>
            <person name="Kuo A."/>
            <person name="Aerts A."/>
            <person name="Salamov A."/>
            <person name="Lipzen A."/>
            <person name="Labutti K."/>
            <person name="Barry K."/>
            <person name="Miao Y."/>
            <person name="Rahimi M.J."/>
            <person name="Shen Q."/>
            <person name="Grigoriev I.V."/>
            <person name="Kubicek C.P."/>
            <person name="Druzhinina I.S."/>
        </authorList>
    </citation>
    <scope>NUCLEOTIDE SEQUENCE [LARGE SCALE GENOMIC DNA]</scope>
    <source>
        <strain evidence="3">TUCIM 6016</strain>
    </source>
</reference>
<evidence type="ECO:0000313" key="3">
    <source>
        <dbReference type="Proteomes" id="UP000241546"/>
    </source>
</evidence>
<feature type="region of interest" description="Disordered" evidence="1">
    <location>
        <begin position="1068"/>
        <end position="1198"/>
    </location>
</feature>
<name>A0A2T4B5X0_9HYPO</name>
<gene>
    <name evidence="2" type="ORF">BBK36DRAFT_1177237</name>
</gene>
<protein>
    <recommendedName>
        <fullName evidence="4">Pfs domain protein</fullName>
    </recommendedName>
</protein>
<feature type="region of interest" description="Disordered" evidence="1">
    <location>
        <begin position="1"/>
        <end position="111"/>
    </location>
</feature>
<dbReference type="GeneID" id="36604171"/>
<sequence length="1218" mass="135369">MERQSERRREGSQEPAASDSDLRYTGGQFEEADTERGVSFSELADTTLSSWSHPEDNGSCGGLNDEPMVDKASGPESLTDSSTQSQEWKNPLDVGDGDLTAANQTDPWRPFPRWAPTTSTYAKQVAFRFAMRVFDALFTSPAKVSEGTAAPSEQTDPGHASMPGYSPAACPANWTRPPQDIRTEEELPVAQNAENMAEVQTVCSDQSSVDTNRSQDYVWEFTRHLYQRIRPLLTDDTVSSALDLLPDLLSAFALQKGQESQAQINQDIRYFVYKHRLIIAQLLGAFYEIERPPIANPISGTSPMSVTERIGLIWNKASQKGNSSATEECPDPVVDADGEGDLPRDFSQYREAITAGPAFQWLVEEFKRELSPSSTGLHTMERISSDILKGLSKDQKIGKRHPSKLSKLTFDVACDIFAYMEEQGYVMDADEALPRAITLTGSSTNAQALTIRQYVCQTWPTIKCHLVQAIQAALRVYKASGYDASKPFQNSSKCIVEGVGTEFRVSIGEKMMNVEAVGTARSLADIGEQLGWLATTLSSSHRERVISFCHPEISGFSAHLKEDGFDSIFICRINTETEQLWDNPPDINGQCWYHLFNNPVVVTGYPTKPRIGSMVEAGLELPLDMMATLSECQFLTTWEGRTVIKGFSTMLIPTKAQDNIISWHLLVAEADKRLSYADVRVQKGISIAPERLSNSRHVLGWCVEAQNDIGSPNANYNIGWSGLPLAENDVSWGPVTTSLGVGGFFKLSSDFERGNRERIISSFTDTHYGFLVRHIGQQHFLLWDVGEVHGYLDDGSRVHLHLVRASLWEDHRENPNSYYNDQIRKLDNLALQKQDAAGVLLDAGNLDAEAERRDPAYSSLNTRMQRIGFLMEKAIDQVHKATNSQSTLVGKPVRFLEGFDFMDVATLRNLHLRRLKLPFRVRSRHGWTHIVPHLPVVTLFGKQFGELITPGANSLTKSCDKCGSVDRLPSGRYLLAVPVDVLEEILRIRGNRDSHPWQLMNDIYWQPGENIFEDCRCTGSDRGGNKDGRVQVIYEGKPESTSFSKSIKLEERGAVIFGHSFRLPFRSSRPVLSHDGSSSSDITSALQKTNQAPDMTVPAKQDENFGTDEPPLSDTASLTTRNTAGWSKTEKTEASGSNNTTIEQRNQGLAPPCAQTSIPPASPPQIEPTEPTKAPPPQTEPSKPTKSPRKRSAKRMKEFCASVWKRVKMTKGRKMDQG</sequence>
<dbReference type="OrthoDB" id="4897642at2759"/>
<keyword evidence="3" id="KW-1185">Reference proteome</keyword>
<dbReference type="EMBL" id="KZ680216">
    <property type="protein sequence ID" value="PTB64724.1"/>
    <property type="molecule type" value="Genomic_DNA"/>
</dbReference>
<organism evidence="2 3">
    <name type="scientific">Trichoderma citrinoviride</name>
    <dbReference type="NCBI Taxonomy" id="58853"/>
    <lineage>
        <taxon>Eukaryota</taxon>
        <taxon>Fungi</taxon>
        <taxon>Dikarya</taxon>
        <taxon>Ascomycota</taxon>
        <taxon>Pezizomycotina</taxon>
        <taxon>Sordariomycetes</taxon>
        <taxon>Hypocreomycetidae</taxon>
        <taxon>Hypocreales</taxon>
        <taxon>Hypocreaceae</taxon>
        <taxon>Trichoderma</taxon>
    </lineage>
</organism>